<reference evidence="18" key="1">
    <citation type="submission" date="2020-05" db="EMBL/GenBank/DDBJ databases">
        <title>Phylogenomic resolution of chytrid fungi.</title>
        <authorList>
            <person name="Stajich J.E."/>
            <person name="Amses K."/>
            <person name="Simmons R."/>
            <person name="Seto K."/>
            <person name="Myers J."/>
            <person name="Bonds A."/>
            <person name="Quandt C.A."/>
            <person name="Barry K."/>
            <person name="Liu P."/>
            <person name="Grigoriev I."/>
            <person name="Longcore J.E."/>
            <person name="James T.Y."/>
        </authorList>
    </citation>
    <scope>NUCLEOTIDE SEQUENCE</scope>
    <source>
        <strain evidence="18">JEL0318</strain>
    </source>
</reference>
<evidence type="ECO:0000256" key="16">
    <source>
        <dbReference type="SAM" id="MobiDB-lite"/>
    </source>
</evidence>
<evidence type="ECO:0000256" key="13">
    <source>
        <dbReference type="ARBA" id="ARBA00049739"/>
    </source>
</evidence>
<keyword evidence="7" id="KW-0694">RNA-binding</keyword>
<keyword evidence="19" id="KW-1185">Reference proteome</keyword>
<feature type="compositionally biased region" description="Low complexity" evidence="16">
    <location>
        <begin position="11"/>
        <end position="24"/>
    </location>
</feature>
<dbReference type="Pfam" id="PF03291">
    <property type="entry name" value="mRNA_G-N7_MeTrfase"/>
    <property type="match status" value="1"/>
</dbReference>
<dbReference type="InterPro" id="IPR004971">
    <property type="entry name" value="mRNA_G-N7_MeTrfase_dom"/>
</dbReference>
<evidence type="ECO:0000256" key="6">
    <source>
        <dbReference type="ARBA" id="ARBA00022691"/>
    </source>
</evidence>
<organism evidence="18 19">
    <name type="scientific">Rhizophlyctis rosea</name>
    <dbReference type="NCBI Taxonomy" id="64517"/>
    <lineage>
        <taxon>Eukaryota</taxon>
        <taxon>Fungi</taxon>
        <taxon>Fungi incertae sedis</taxon>
        <taxon>Chytridiomycota</taxon>
        <taxon>Chytridiomycota incertae sedis</taxon>
        <taxon>Chytridiomycetes</taxon>
        <taxon>Rhizophlyctidales</taxon>
        <taxon>Rhizophlyctidaceae</taxon>
        <taxon>Rhizophlyctis</taxon>
    </lineage>
</organism>
<comment type="subcellular location">
    <subcellularLocation>
        <location evidence="1">Nucleus</location>
    </subcellularLocation>
</comment>
<feature type="binding site" evidence="14">
    <location>
        <position position="171"/>
    </location>
    <ligand>
        <name>S-adenosyl-L-methionine</name>
        <dbReference type="ChEBI" id="CHEBI:59789"/>
    </ligand>
</feature>
<evidence type="ECO:0000256" key="14">
    <source>
        <dbReference type="PIRSR" id="PIRSR028762-1"/>
    </source>
</evidence>
<feature type="binding site" evidence="14">
    <location>
        <position position="149"/>
    </location>
    <ligand>
        <name>S-adenosyl-L-methionine</name>
        <dbReference type="ChEBI" id="CHEBI:59789"/>
    </ligand>
</feature>
<dbReference type="PROSITE" id="PS51562">
    <property type="entry name" value="RNA_CAP0_MT"/>
    <property type="match status" value="1"/>
</dbReference>
<dbReference type="PANTHER" id="PTHR12189:SF2">
    <property type="entry name" value="MRNA CAP GUANINE-N7 METHYLTRANSFERASE"/>
    <property type="match status" value="1"/>
</dbReference>
<dbReference type="InterPro" id="IPR039753">
    <property type="entry name" value="RG7MT1"/>
</dbReference>
<evidence type="ECO:0000313" key="18">
    <source>
        <dbReference type="EMBL" id="KAJ3035850.1"/>
    </source>
</evidence>
<dbReference type="EMBL" id="JADGJD010001999">
    <property type="protein sequence ID" value="KAJ3035850.1"/>
    <property type="molecule type" value="Genomic_DNA"/>
</dbReference>
<keyword evidence="6" id="KW-0949">S-adenosyl-L-methionine</keyword>
<dbReference type="AlphaFoldDB" id="A0AAD5WZ94"/>
<feature type="site" description="mRNA cap binding" evidence="15">
    <location>
        <position position="323"/>
    </location>
</feature>
<evidence type="ECO:0000256" key="9">
    <source>
        <dbReference type="ARBA" id="ARBA00023242"/>
    </source>
</evidence>
<evidence type="ECO:0000256" key="4">
    <source>
        <dbReference type="ARBA" id="ARBA00022664"/>
    </source>
</evidence>
<accession>A0AAD5WZ94</accession>
<feature type="compositionally biased region" description="Polar residues" evidence="16">
    <location>
        <begin position="36"/>
        <end position="49"/>
    </location>
</feature>
<feature type="binding site" evidence="15">
    <location>
        <begin position="77"/>
        <end position="78"/>
    </location>
    <ligand>
        <name>mRNA</name>
        <dbReference type="ChEBI" id="CHEBI:33699"/>
    </ligand>
</feature>
<feature type="binding site" evidence="14">
    <location>
        <position position="176"/>
    </location>
    <ligand>
        <name>S-adenosyl-L-methionine</name>
        <dbReference type="ChEBI" id="CHEBI:59789"/>
    </ligand>
</feature>
<keyword evidence="5" id="KW-0808">Transferase</keyword>
<feature type="binding site" evidence="14">
    <location>
        <position position="121"/>
    </location>
    <ligand>
        <name>S-adenosyl-L-methionine</name>
        <dbReference type="ChEBI" id="CHEBI:59789"/>
    </ligand>
</feature>
<evidence type="ECO:0000256" key="10">
    <source>
        <dbReference type="ARBA" id="ARBA00032772"/>
    </source>
</evidence>
<gene>
    <name evidence="18" type="primary">ABD1</name>
    <name evidence="18" type="ORF">HK097_004001</name>
</gene>
<feature type="site" description="mRNA cap binding" evidence="15">
    <location>
        <position position="133"/>
    </location>
</feature>
<evidence type="ECO:0000256" key="15">
    <source>
        <dbReference type="PIRSR" id="PIRSR028762-2"/>
    </source>
</evidence>
<proteinExistence type="predicted"/>
<dbReference type="PANTHER" id="PTHR12189">
    <property type="entry name" value="MRNA GUANINE-7- METHYLTRANSFERASE"/>
    <property type="match status" value="1"/>
</dbReference>
<keyword evidence="4" id="KW-0507">mRNA processing</keyword>
<evidence type="ECO:0000256" key="8">
    <source>
        <dbReference type="ARBA" id="ARBA00023042"/>
    </source>
</evidence>
<dbReference type="PIRSF" id="PIRSF028762">
    <property type="entry name" value="ABD1"/>
    <property type="match status" value="1"/>
</dbReference>
<feature type="site" description="mRNA cap binding" evidence="15">
    <location>
        <position position="258"/>
    </location>
</feature>
<dbReference type="InterPro" id="IPR029063">
    <property type="entry name" value="SAM-dependent_MTases_sf"/>
</dbReference>
<feature type="site" description="mRNA cap binding" evidence="15">
    <location>
        <position position="108"/>
    </location>
</feature>
<evidence type="ECO:0000256" key="3">
    <source>
        <dbReference type="ARBA" id="ARBA00022603"/>
    </source>
</evidence>
<protein>
    <recommendedName>
        <fullName evidence="13">mRNA cap guanine-N(7) methyltransferase</fullName>
        <ecNumber evidence="2">2.1.1.56</ecNumber>
    </recommendedName>
    <alternativeName>
        <fullName evidence="10">mRNA (guanine-N(7))-methyltransferase</fullName>
    </alternativeName>
    <alternativeName>
        <fullName evidence="11">mRNA cap methyltransferase</fullName>
    </alternativeName>
</protein>
<feature type="region of interest" description="Disordered" evidence="16">
    <location>
        <begin position="1"/>
        <end position="50"/>
    </location>
</feature>
<dbReference type="Proteomes" id="UP001212841">
    <property type="component" value="Unassembled WGS sequence"/>
</dbReference>
<evidence type="ECO:0000256" key="5">
    <source>
        <dbReference type="ARBA" id="ARBA00022679"/>
    </source>
</evidence>
<dbReference type="GO" id="GO:0003723">
    <property type="term" value="F:RNA binding"/>
    <property type="evidence" value="ECO:0007669"/>
    <property type="project" value="UniProtKB-KW"/>
</dbReference>
<evidence type="ECO:0000256" key="1">
    <source>
        <dbReference type="ARBA" id="ARBA00004123"/>
    </source>
</evidence>
<comment type="caution">
    <text evidence="18">The sequence shown here is derived from an EMBL/GenBank/DDBJ whole genome shotgun (WGS) entry which is preliminary data.</text>
</comment>
<evidence type="ECO:0000256" key="2">
    <source>
        <dbReference type="ARBA" id="ARBA00011926"/>
    </source>
</evidence>
<dbReference type="Gene3D" id="3.40.50.150">
    <property type="entry name" value="Vaccinia Virus protein VP39"/>
    <property type="match status" value="1"/>
</dbReference>
<evidence type="ECO:0000259" key="17">
    <source>
        <dbReference type="PROSITE" id="PS51562"/>
    </source>
</evidence>
<dbReference type="InterPro" id="IPR016899">
    <property type="entry name" value="mRNA_G-N7_MeTrfase_euk"/>
</dbReference>
<feature type="domain" description="MRNA cap 0 methyltransferase" evidence="17">
    <location>
        <begin position="68"/>
        <end position="331"/>
    </location>
</feature>
<evidence type="ECO:0000256" key="12">
    <source>
        <dbReference type="ARBA" id="ARBA00044712"/>
    </source>
</evidence>
<evidence type="ECO:0000313" key="19">
    <source>
        <dbReference type="Proteomes" id="UP001212841"/>
    </source>
</evidence>
<feature type="site" description="mRNA cap binding" evidence="15">
    <location>
        <position position="102"/>
    </location>
</feature>
<dbReference type="GO" id="GO:0005634">
    <property type="term" value="C:nucleus"/>
    <property type="evidence" value="ECO:0007669"/>
    <property type="project" value="UniProtKB-SubCell"/>
</dbReference>
<feature type="compositionally biased region" description="Basic and acidic residues" evidence="16">
    <location>
        <begin position="1"/>
        <end position="10"/>
    </location>
</feature>
<name>A0AAD5WZ94_9FUNG</name>
<dbReference type="CDD" id="cd02440">
    <property type="entry name" value="AdoMet_MTases"/>
    <property type="match status" value="1"/>
</dbReference>
<keyword evidence="3 18" id="KW-0489">Methyltransferase</keyword>
<sequence length="331" mass="37792">MKRSREEESHPTTTSASSSTSHPTGRPSKVARPDPSSHTTTPYNPSASTVAKHYNARPEVGREKRQDSPILRLKNFNNWVKSVLIGRYARRGARVLDLCCGKGGDLLKWSKAQVGDLIGVDIADVSVEQARKRYKEGRHRFNARFYAKDCFAESLSDVIPPKHMFDLVSCQFAIHYCFESEVKARTALQNISSNLRTGGYFIGTVPNANWLVQQLRHAEGLTFGNSILTITFDQKDEYPMFGHRYFFELKDAIDNCPEYLLYFPKLVELAGEYGMELVSKKVFHEFYREAVAEDANRQLLHRMNVVNPEGTMSEDEWEVAGLYMAFVFRKR</sequence>
<feature type="site" description="mRNA cap binding" evidence="15">
    <location>
        <position position="175"/>
    </location>
</feature>
<comment type="catalytic activity">
    <reaction evidence="12">
        <text>a 5'-end (5'-triphosphoguanosine)-ribonucleoside in mRNA + S-adenosyl-L-methionine = a 5'-end (N(7)-methyl 5'-triphosphoguanosine)-ribonucleoside in mRNA + S-adenosyl-L-homocysteine</text>
        <dbReference type="Rhea" id="RHEA:67008"/>
        <dbReference type="Rhea" id="RHEA-COMP:17166"/>
        <dbReference type="Rhea" id="RHEA-COMP:17167"/>
        <dbReference type="ChEBI" id="CHEBI:57856"/>
        <dbReference type="ChEBI" id="CHEBI:59789"/>
        <dbReference type="ChEBI" id="CHEBI:156461"/>
        <dbReference type="ChEBI" id="CHEBI:167617"/>
        <dbReference type="EC" id="2.1.1.56"/>
    </reaction>
</comment>
<dbReference type="GO" id="GO:0004482">
    <property type="term" value="F:mRNA 5'-cap (guanine-N7-)-methyltransferase activity"/>
    <property type="evidence" value="ECO:0007669"/>
    <property type="project" value="UniProtKB-EC"/>
</dbReference>
<feature type="binding site" evidence="14">
    <location>
        <position position="81"/>
    </location>
    <ligand>
        <name>S-adenosyl-L-methionine</name>
        <dbReference type="ChEBI" id="CHEBI:59789"/>
    </ligand>
</feature>
<keyword evidence="9" id="KW-0539">Nucleus</keyword>
<evidence type="ECO:0000256" key="7">
    <source>
        <dbReference type="ARBA" id="ARBA00022884"/>
    </source>
</evidence>
<keyword evidence="8 15" id="KW-0506">mRNA capping</keyword>
<feature type="binding site" evidence="14">
    <location>
        <position position="99"/>
    </location>
    <ligand>
        <name>S-adenosyl-L-methionine</name>
        <dbReference type="ChEBI" id="CHEBI:59789"/>
    </ligand>
</feature>
<dbReference type="SUPFAM" id="SSF53335">
    <property type="entry name" value="S-adenosyl-L-methionine-dependent methyltransferases"/>
    <property type="match status" value="1"/>
</dbReference>
<evidence type="ECO:0000256" key="11">
    <source>
        <dbReference type="ARBA" id="ARBA00033387"/>
    </source>
</evidence>
<dbReference type="EC" id="2.1.1.56" evidence="2"/>